<dbReference type="Proteomes" id="UP000694701">
    <property type="component" value="Unplaced"/>
</dbReference>
<accession>A0A8C2FHC8</accession>
<dbReference type="GO" id="GO:0005634">
    <property type="term" value="C:nucleus"/>
    <property type="evidence" value="ECO:0007669"/>
    <property type="project" value="UniProtKB-SubCell"/>
</dbReference>
<proteinExistence type="predicted"/>
<dbReference type="SMART" id="SM00389">
    <property type="entry name" value="HOX"/>
    <property type="match status" value="1"/>
</dbReference>
<dbReference type="Gene3D" id="1.10.10.60">
    <property type="entry name" value="Homeodomain-like"/>
    <property type="match status" value="1"/>
</dbReference>
<organism evidence="9 10">
    <name type="scientific">Cyprinus carpio</name>
    <name type="common">Common carp</name>
    <dbReference type="NCBI Taxonomy" id="7962"/>
    <lineage>
        <taxon>Eukaryota</taxon>
        <taxon>Metazoa</taxon>
        <taxon>Chordata</taxon>
        <taxon>Craniata</taxon>
        <taxon>Vertebrata</taxon>
        <taxon>Euteleostomi</taxon>
        <taxon>Actinopterygii</taxon>
        <taxon>Neopterygii</taxon>
        <taxon>Teleostei</taxon>
        <taxon>Ostariophysi</taxon>
        <taxon>Cypriniformes</taxon>
        <taxon>Cyprinidae</taxon>
        <taxon>Cyprininae</taxon>
        <taxon>Cyprinus</taxon>
    </lineage>
</organism>
<dbReference type="AlphaFoldDB" id="A0A8C2FHC8"/>
<evidence type="ECO:0000313" key="10">
    <source>
        <dbReference type="Proteomes" id="UP000694701"/>
    </source>
</evidence>
<dbReference type="GO" id="GO:0045664">
    <property type="term" value="P:regulation of neuron differentiation"/>
    <property type="evidence" value="ECO:0007669"/>
    <property type="project" value="TreeGrafter"/>
</dbReference>
<dbReference type="Pfam" id="PF00046">
    <property type="entry name" value="Homeodomain"/>
    <property type="match status" value="1"/>
</dbReference>
<dbReference type="GO" id="GO:0000978">
    <property type="term" value="F:RNA polymerase II cis-regulatory region sequence-specific DNA binding"/>
    <property type="evidence" value="ECO:0007669"/>
    <property type="project" value="TreeGrafter"/>
</dbReference>
<name>A0A8C2FHC8_CYPCA</name>
<dbReference type="FunFam" id="1.10.10.60:FF:000080">
    <property type="entry name" value="Zinc finger homeobox protein 2"/>
    <property type="match status" value="1"/>
</dbReference>
<dbReference type="GO" id="GO:0000981">
    <property type="term" value="F:DNA-binding transcription factor activity, RNA polymerase II-specific"/>
    <property type="evidence" value="ECO:0007669"/>
    <property type="project" value="TreeGrafter"/>
</dbReference>
<evidence type="ECO:0000256" key="7">
    <source>
        <dbReference type="SAM" id="MobiDB-lite"/>
    </source>
</evidence>
<keyword evidence="5 6" id="KW-0539">Nucleus</keyword>
<dbReference type="Ensembl" id="ENSCCRT00020061067.1">
    <property type="protein sequence ID" value="ENSCCRP00020055475.1"/>
    <property type="gene ID" value="ENSCCRG00020025977.1"/>
</dbReference>
<reference evidence="9" key="1">
    <citation type="submission" date="2025-08" db="UniProtKB">
        <authorList>
            <consortium name="Ensembl"/>
        </authorList>
    </citation>
    <scope>IDENTIFICATION</scope>
</reference>
<evidence type="ECO:0000256" key="3">
    <source>
        <dbReference type="ARBA" id="ARBA00022737"/>
    </source>
</evidence>
<keyword evidence="5 6" id="KW-0238">DNA-binding</keyword>
<keyword evidence="2" id="KW-0479">Metal-binding</keyword>
<dbReference type="InterPro" id="IPR009057">
    <property type="entry name" value="Homeodomain-like_sf"/>
</dbReference>
<keyword evidence="5 6" id="KW-0371">Homeobox</keyword>
<keyword evidence="4" id="KW-0862">Zinc</keyword>
<dbReference type="PANTHER" id="PTHR45891">
    <property type="entry name" value="ZINC FINGER HOMEOBOX PROTEIN"/>
    <property type="match status" value="1"/>
</dbReference>
<dbReference type="InterPro" id="IPR051968">
    <property type="entry name" value="ZnFinger_Homeobox_TR"/>
</dbReference>
<evidence type="ECO:0000259" key="8">
    <source>
        <dbReference type="PROSITE" id="PS50071"/>
    </source>
</evidence>
<evidence type="ECO:0000256" key="1">
    <source>
        <dbReference type="ARBA" id="ARBA00004123"/>
    </source>
</evidence>
<feature type="domain" description="Homeobox" evidence="8">
    <location>
        <begin position="199"/>
        <end position="255"/>
    </location>
</feature>
<protein>
    <recommendedName>
        <fullName evidence="8">Homeobox domain-containing protein</fullName>
    </recommendedName>
</protein>
<sequence>MNPEVNLKGSGLNVSTIKPTVNEDIAESSKKDVPKYCSKQKQNEELDEQKLTNDPPCEKDVDGQNSNEESKEIDNVGTSEKTHGPKTQENKDLNKEMSTSGEGFGEFLPPRIAHDASGNASKALLENIGFELVMQYNEDKQRYQKNLTEPIPNGRDVSDTEEVIKHWFRNTLFKERQRNKDSPYNFSNPPITTLEDIYGSKRSSRTRFTDYQLRVLQDFFDANAYPKDDEFEQLSNLLNLSTRVIVVWFQNARQKPLPLAPAYALPCPKLLSHLTVPRPSCRHAYYAV</sequence>
<evidence type="ECO:0000256" key="2">
    <source>
        <dbReference type="ARBA" id="ARBA00022723"/>
    </source>
</evidence>
<dbReference type="CDD" id="cd00086">
    <property type="entry name" value="homeodomain"/>
    <property type="match status" value="1"/>
</dbReference>
<evidence type="ECO:0000313" key="9">
    <source>
        <dbReference type="Ensembl" id="ENSCCRP00020055475.1"/>
    </source>
</evidence>
<feature type="region of interest" description="Disordered" evidence="7">
    <location>
        <begin position="1"/>
        <end position="107"/>
    </location>
</feature>
<evidence type="ECO:0000256" key="4">
    <source>
        <dbReference type="ARBA" id="ARBA00022833"/>
    </source>
</evidence>
<evidence type="ECO:0000256" key="6">
    <source>
        <dbReference type="RuleBase" id="RU000682"/>
    </source>
</evidence>
<evidence type="ECO:0000256" key="5">
    <source>
        <dbReference type="PROSITE-ProRule" id="PRU00108"/>
    </source>
</evidence>
<dbReference type="PANTHER" id="PTHR45891:SF4">
    <property type="entry name" value="ZINC FINGER HOMEOBOX PROTEIN 3"/>
    <property type="match status" value="1"/>
</dbReference>
<feature type="DNA-binding region" description="Homeobox" evidence="5">
    <location>
        <begin position="201"/>
        <end position="256"/>
    </location>
</feature>
<dbReference type="InterPro" id="IPR001356">
    <property type="entry name" value="HD"/>
</dbReference>
<dbReference type="GO" id="GO:0046872">
    <property type="term" value="F:metal ion binding"/>
    <property type="evidence" value="ECO:0007669"/>
    <property type="project" value="UniProtKB-KW"/>
</dbReference>
<dbReference type="SUPFAM" id="SSF46689">
    <property type="entry name" value="Homeodomain-like"/>
    <property type="match status" value="1"/>
</dbReference>
<feature type="compositionally biased region" description="Basic and acidic residues" evidence="7">
    <location>
        <begin position="41"/>
        <end position="95"/>
    </location>
</feature>
<dbReference type="PROSITE" id="PS50071">
    <property type="entry name" value="HOMEOBOX_2"/>
    <property type="match status" value="1"/>
</dbReference>
<comment type="subcellular location">
    <subcellularLocation>
        <location evidence="1 5 6">Nucleus</location>
    </subcellularLocation>
</comment>
<keyword evidence="3" id="KW-0677">Repeat</keyword>